<feature type="domain" description="N-acetyltransferase" evidence="2">
    <location>
        <begin position="152"/>
        <end position="303"/>
    </location>
</feature>
<dbReference type="InterPro" id="IPR000835">
    <property type="entry name" value="HTH_MarR-typ"/>
</dbReference>
<evidence type="ECO:0000259" key="2">
    <source>
        <dbReference type="PROSITE" id="PS51186"/>
    </source>
</evidence>
<dbReference type="Pfam" id="PF12802">
    <property type="entry name" value="MarR_2"/>
    <property type="match status" value="1"/>
</dbReference>
<dbReference type="GO" id="GO:0006950">
    <property type="term" value="P:response to stress"/>
    <property type="evidence" value="ECO:0007669"/>
    <property type="project" value="TreeGrafter"/>
</dbReference>
<sequence>MVNSLSDGLTDAVRRFQWFYACHVRAPHELVEHSALSLTEMRVLFAVMHGGACTAADISRTLGLDTGYLSRMLTQFERSGLIERRPCSGDARSTQVSLTAAGETGLSTASAHVRDDVSTTLDAMTPGERAQLIASMGYVQRLLSPPADAPQVRLRGPRPGDFGWIVEREAQLAPGGTHAQRERETRTAMVVADYLTAPDPLRNGCWIAEQDGVSVGASLLIGVSAGSARLAALFVEPGVRRGSIARRLIKACVAFATESGYGRVVCATDLNPVSVAPFLRPFGFEELSNQGEWEKHLKEPHAF</sequence>
<dbReference type="EMBL" id="FCOK02000047">
    <property type="protein sequence ID" value="SAL54159.1"/>
    <property type="molecule type" value="Genomic_DNA"/>
</dbReference>
<dbReference type="CDD" id="cd04301">
    <property type="entry name" value="NAT_SF"/>
    <property type="match status" value="1"/>
</dbReference>
<evidence type="ECO:0000313" key="3">
    <source>
        <dbReference type="EMBL" id="SAL54159.1"/>
    </source>
</evidence>
<proteinExistence type="predicted"/>
<accession>A0A158ID18</accession>
<dbReference type="Proteomes" id="UP000054683">
    <property type="component" value="Unassembled WGS sequence"/>
</dbReference>
<reference evidence="3 4" key="1">
    <citation type="submission" date="2016-01" db="EMBL/GenBank/DDBJ databases">
        <authorList>
            <person name="Oliw E.H."/>
        </authorList>
    </citation>
    <scope>NUCLEOTIDE SEQUENCE [LARGE SCALE GENOMIC DNA]</scope>
    <source>
        <strain evidence="3">LMG 27134</strain>
    </source>
</reference>
<dbReference type="GO" id="GO:0016747">
    <property type="term" value="F:acyltransferase activity, transferring groups other than amino-acyl groups"/>
    <property type="evidence" value="ECO:0007669"/>
    <property type="project" value="InterPro"/>
</dbReference>
<dbReference type="InterPro" id="IPR036388">
    <property type="entry name" value="WH-like_DNA-bd_sf"/>
</dbReference>
<dbReference type="InterPro" id="IPR036390">
    <property type="entry name" value="WH_DNA-bd_sf"/>
</dbReference>
<protein>
    <submittedName>
        <fullName evidence="3">MarR family transcriptional regulator</fullName>
    </submittedName>
</protein>
<dbReference type="PANTHER" id="PTHR33164">
    <property type="entry name" value="TRANSCRIPTIONAL REGULATOR, MARR FAMILY"/>
    <property type="match status" value="1"/>
</dbReference>
<dbReference type="SUPFAM" id="SSF55729">
    <property type="entry name" value="Acyl-CoA N-acyltransferases (Nat)"/>
    <property type="match status" value="1"/>
</dbReference>
<dbReference type="PANTHER" id="PTHR33164:SF43">
    <property type="entry name" value="HTH-TYPE TRANSCRIPTIONAL REPRESSOR YETL"/>
    <property type="match status" value="1"/>
</dbReference>
<dbReference type="OrthoDB" id="273614at2"/>
<dbReference type="PROSITE" id="PS51186">
    <property type="entry name" value="GNAT"/>
    <property type="match status" value="1"/>
</dbReference>
<evidence type="ECO:0000313" key="4">
    <source>
        <dbReference type="Proteomes" id="UP000054683"/>
    </source>
</evidence>
<feature type="domain" description="HTH marR-type" evidence="1">
    <location>
        <begin position="2"/>
        <end position="141"/>
    </location>
</feature>
<dbReference type="Gene3D" id="3.40.630.30">
    <property type="match status" value="1"/>
</dbReference>
<dbReference type="SUPFAM" id="SSF46785">
    <property type="entry name" value="Winged helix' DNA-binding domain"/>
    <property type="match status" value="1"/>
</dbReference>
<dbReference type="InterPro" id="IPR000182">
    <property type="entry name" value="GNAT_dom"/>
</dbReference>
<dbReference type="SMART" id="SM00347">
    <property type="entry name" value="HTH_MARR"/>
    <property type="match status" value="1"/>
</dbReference>
<organism evidence="3 4">
    <name type="scientific">Caballeronia udeis</name>
    <dbReference type="NCBI Taxonomy" id="1232866"/>
    <lineage>
        <taxon>Bacteria</taxon>
        <taxon>Pseudomonadati</taxon>
        <taxon>Pseudomonadota</taxon>
        <taxon>Betaproteobacteria</taxon>
        <taxon>Burkholderiales</taxon>
        <taxon>Burkholderiaceae</taxon>
        <taxon>Caballeronia</taxon>
    </lineage>
</organism>
<dbReference type="Pfam" id="PF00583">
    <property type="entry name" value="Acetyltransf_1"/>
    <property type="match status" value="1"/>
</dbReference>
<name>A0A158ID18_9BURK</name>
<evidence type="ECO:0000259" key="1">
    <source>
        <dbReference type="PROSITE" id="PS50995"/>
    </source>
</evidence>
<dbReference type="AlphaFoldDB" id="A0A158ID18"/>
<dbReference type="PROSITE" id="PS50995">
    <property type="entry name" value="HTH_MARR_2"/>
    <property type="match status" value="1"/>
</dbReference>
<dbReference type="Gene3D" id="1.10.10.10">
    <property type="entry name" value="Winged helix-like DNA-binding domain superfamily/Winged helix DNA-binding domain"/>
    <property type="match status" value="1"/>
</dbReference>
<gene>
    <name evidence="3" type="ORF">AWB69_05749</name>
</gene>
<dbReference type="InterPro" id="IPR039422">
    <property type="entry name" value="MarR/SlyA-like"/>
</dbReference>
<dbReference type="RefSeq" id="WP_062090088.1">
    <property type="nucleotide sequence ID" value="NZ_FCOK02000047.1"/>
</dbReference>
<dbReference type="GO" id="GO:0003700">
    <property type="term" value="F:DNA-binding transcription factor activity"/>
    <property type="evidence" value="ECO:0007669"/>
    <property type="project" value="InterPro"/>
</dbReference>
<dbReference type="InterPro" id="IPR016181">
    <property type="entry name" value="Acyl_CoA_acyltransferase"/>
</dbReference>